<dbReference type="PANTHER" id="PTHR35147">
    <property type="entry name" value="CHEMORECEPTOR GLUTAMINE DEAMIDASE CHED-RELATED"/>
    <property type="match status" value="1"/>
</dbReference>
<dbReference type="EMBL" id="JBHRTF010000004">
    <property type="protein sequence ID" value="MFC3116460.1"/>
    <property type="molecule type" value="Genomic_DNA"/>
</dbReference>
<keyword evidence="1 3" id="KW-0145">Chemotaxis</keyword>
<dbReference type="PANTHER" id="PTHR35147:SF2">
    <property type="entry name" value="CHEMORECEPTOR GLUTAMINE DEAMIDASE CHED-RELATED"/>
    <property type="match status" value="1"/>
</dbReference>
<comment type="function">
    <text evidence="3">Probably deamidates glutamine residues to glutamate on methyl-accepting chemotaxis receptors (MCPs), playing an important role in chemotaxis.</text>
</comment>
<dbReference type="InterPro" id="IPR011324">
    <property type="entry name" value="Cytotoxic_necrot_fac-like_cat"/>
</dbReference>
<name>A0ABV7FFQ1_9GAMM</name>
<sequence>MSLEQDVHFAPNTYHDRYFNCEAAKILPGEYYVTSTNKMIVTVLGSCVAVCLRDRYSGVGGMNHFLLPNDESNQSGLLAESARYGSYAMELLINHLLKTGANRNRLEAKVFGGGNVLRGITMSNVGERNAEFVLNYLHNEAIPIVAQDLLGPYPRKVYFFPKTGKVLVKKIKSIHNSTIMDRESEYRLRVKYTPKGGDVELFSE</sequence>
<dbReference type="RefSeq" id="WP_378119726.1">
    <property type="nucleotide sequence ID" value="NZ_JBHRTF010000004.1"/>
</dbReference>
<dbReference type="NCBIfam" id="NF010013">
    <property type="entry name" value="PRK13487.1"/>
    <property type="match status" value="1"/>
</dbReference>
<dbReference type="CDD" id="cd16352">
    <property type="entry name" value="CheD"/>
    <property type="match status" value="1"/>
</dbReference>
<comment type="caution">
    <text evidence="4">The sequence shown here is derived from an EMBL/GenBank/DDBJ whole genome shotgun (WGS) entry which is preliminary data.</text>
</comment>
<accession>A0ABV7FFQ1</accession>
<dbReference type="HAMAP" id="MF_01440">
    <property type="entry name" value="CheD"/>
    <property type="match status" value="1"/>
</dbReference>
<evidence type="ECO:0000313" key="5">
    <source>
        <dbReference type="Proteomes" id="UP001595555"/>
    </source>
</evidence>
<dbReference type="InterPro" id="IPR005659">
    <property type="entry name" value="Chemorcpt_Glu_NH3ase_CheD"/>
</dbReference>
<reference evidence="5" key="1">
    <citation type="journal article" date="2019" name="Int. J. Syst. Evol. Microbiol.">
        <title>The Global Catalogue of Microorganisms (GCM) 10K type strain sequencing project: providing services to taxonomists for standard genome sequencing and annotation.</title>
        <authorList>
            <consortium name="The Broad Institute Genomics Platform"/>
            <consortium name="The Broad Institute Genome Sequencing Center for Infectious Disease"/>
            <person name="Wu L."/>
            <person name="Ma J."/>
        </authorList>
    </citation>
    <scope>NUCLEOTIDE SEQUENCE [LARGE SCALE GENOMIC DNA]</scope>
    <source>
        <strain evidence="5">KCTC 52237</strain>
    </source>
</reference>
<dbReference type="SUPFAM" id="SSF64438">
    <property type="entry name" value="CNF1/YfiH-like putative cysteine hydrolases"/>
    <property type="match status" value="1"/>
</dbReference>
<keyword evidence="2 3" id="KW-0378">Hydrolase</keyword>
<evidence type="ECO:0000256" key="2">
    <source>
        <dbReference type="ARBA" id="ARBA00022801"/>
    </source>
</evidence>
<organism evidence="4 5">
    <name type="scientific">Cellvibrio fontiphilus</name>
    <dbReference type="NCBI Taxonomy" id="1815559"/>
    <lineage>
        <taxon>Bacteria</taxon>
        <taxon>Pseudomonadati</taxon>
        <taxon>Pseudomonadota</taxon>
        <taxon>Gammaproteobacteria</taxon>
        <taxon>Cellvibrionales</taxon>
        <taxon>Cellvibrionaceae</taxon>
        <taxon>Cellvibrio</taxon>
    </lineage>
</organism>
<dbReference type="InterPro" id="IPR038592">
    <property type="entry name" value="CheD-like_sf"/>
</dbReference>
<gene>
    <name evidence="3 4" type="primary">cheD</name>
    <name evidence="4" type="ORF">ACFODX_12885</name>
</gene>
<dbReference type="Proteomes" id="UP001595555">
    <property type="component" value="Unassembled WGS sequence"/>
</dbReference>
<comment type="similarity">
    <text evidence="3">Belongs to the CheD family.</text>
</comment>
<proteinExistence type="inferred from homology"/>
<comment type="catalytic activity">
    <reaction evidence="3">
        <text>L-glutaminyl-[protein] + H2O = L-glutamyl-[protein] + NH4(+)</text>
        <dbReference type="Rhea" id="RHEA:16441"/>
        <dbReference type="Rhea" id="RHEA-COMP:10207"/>
        <dbReference type="Rhea" id="RHEA-COMP:10208"/>
        <dbReference type="ChEBI" id="CHEBI:15377"/>
        <dbReference type="ChEBI" id="CHEBI:28938"/>
        <dbReference type="ChEBI" id="CHEBI:29973"/>
        <dbReference type="ChEBI" id="CHEBI:30011"/>
        <dbReference type="EC" id="3.5.1.44"/>
    </reaction>
</comment>
<protein>
    <recommendedName>
        <fullName evidence="3">Probable chemoreceptor glutamine deamidase CheD</fullName>
        <ecNumber evidence="3">3.5.1.44</ecNumber>
    </recommendedName>
</protein>
<dbReference type="Gene3D" id="3.30.1330.200">
    <property type="match status" value="1"/>
</dbReference>
<dbReference type="GO" id="GO:0050568">
    <property type="term" value="F:protein-glutamine glutaminase activity"/>
    <property type="evidence" value="ECO:0007669"/>
    <property type="project" value="UniProtKB-EC"/>
</dbReference>
<evidence type="ECO:0000256" key="1">
    <source>
        <dbReference type="ARBA" id="ARBA00022500"/>
    </source>
</evidence>
<dbReference type="EC" id="3.5.1.44" evidence="3"/>
<dbReference type="Pfam" id="PF03975">
    <property type="entry name" value="CheD"/>
    <property type="match status" value="1"/>
</dbReference>
<keyword evidence="5" id="KW-1185">Reference proteome</keyword>
<evidence type="ECO:0000313" key="4">
    <source>
        <dbReference type="EMBL" id="MFC3116460.1"/>
    </source>
</evidence>
<evidence type="ECO:0000256" key="3">
    <source>
        <dbReference type="HAMAP-Rule" id="MF_01440"/>
    </source>
</evidence>